<feature type="signal peptide" evidence="2">
    <location>
        <begin position="1"/>
        <end position="20"/>
    </location>
</feature>
<proteinExistence type="predicted"/>
<gene>
    <name evidence="3" type="ORF">TrRE_jg942</name>
</gene>
<feature type="compositionally biased region" description="Low complexity" evidence="1">
    <location>
        <begin position="409"/>
        <end position="436"/>
    </location>
</feature>
<protein>
    <submittedName>
        <fullName evidence="3">Uncharacterized protein</fullName>
    </submittedName>
</protein>
<evidence type="ECO:0000256" key="1">
    <source>
        <dbReference type="SAM" id="MobiDB-lite"/>
    </source>
</evidence>
<feature type="compositionally biased region" description="Basic residues" evidence="1">
    <location>
        <begin position="647"/>
        <end position="656"/>
    </location>
</feature>
<feature type="compositionally biased region" description="Basic and acidic residues" evidence="1">
    <location>
        <begin position="136"/>
        <end position="152"/>
    </location>
</feature>
<reference evidence="3" key="1">
    <citation type="submission" date="2022-07" db="EMBL/GenBank/DDBJ databases">
        <title>Genome analysis of Parmales, a sister group of diatoms, reveals the evolutionary specialization of diatoms from phago-mixotrophs to photoautotrophs.</title>
        <authorList>
            <person name="Ban H."/>
            <person name="Sato S."/>
            <person name="Yoshikawa S."/>
            <person name="Kazumasa Y."/>
            <person name="Nakamura Y."/>
            <person name="Ichinomiya M."/>
            <person name="Saitoh K."/>
            <person name="Sato N."/>
            <person name="Blanc-Mathieu R."/>
            <person name="Endo H."/>
            <person name="Kuwata A."/>
            <person name="Ogata H."/>
        </authorList>
    </citation>
    <scope>NUCLEOTIDE SEQUENCE</scope>
</reference>
<keyword evidence="2" id="KW-0732">Signal</keyword>
<dbReference type="AlphaFoldDB" id="A0A9W7DX03"/>
<sequence length="694" mass="75774">MASNLGSLALFALADMQTYADNKETPSELSMFALAVSQAKEKREKQKANEEVEEVAGRGKKRMPTSMKALSPQAPLVASPQPSTIDILSIYGRAMSSLLESLPPHDLSNLKASADDEGTPSDLAMLMLTVVQAKEKREKQKAKEEEEEEARRGKQRTLTSVQARVPSLSSLDYTYESGLSLLDLFVVRYSSSGFHSLPPHRDGGQVSFNVPLNDDFIQGSSGGGTLFVNKGAGDVRGEVGDGEVMEGGGGVIVRPRTGKLDKLRKGKESEEERLRRALRWETLKLYAFGAAEVFDVISDWISILKMRKENEEDEGEDYGLEVKVYSFLGGCSLFVAIYALVQRAGIQQTINEQIHNEYVTSLKGGGDIKDARKEHFRRGSTGSIIPTMRRGSLKNEGQKEGGGAATNPAQAADTTTSATSTAASTATSTAGTSNDANKLRQETQRRETERVKALTLDKEAMAKAKEYAYLERQMLLLQISALLLFVEDLPSIILNGYVYLPSGDVPIEAMVSTAVSLLVIGYKVSIFDKLRLMKKREEDIETFFKSLSESQLKDAKLKVMEELQKATLAVPLPKNIRSSGRSARSKNNTRGRMSLTRSKRGGGKKDLERSIRESGRESSSRSIKSSSRFDSSVTPVAGSSALSPGQRSRKMTRSFTKKMVTGLKEVANLAKKSVNSPDSSGGETRELPCNTEGK</sequence>
<evidence type="ECO:0000313" key="4">
    <source>
        <dbReference type="Proteomes" id="UP001165082"/>
    </source>
</evidence>
<feature type="compositionally biased region" description="Low complexity" evidence="1">
    <location>
        <begin position="620"/>
        <end position="632"/>
    </location>
</feature>
<comment type="caution">
    <text evidence="3">The sequence shown here is derived from an EMBL/GenBank/DDBJ whole genome shotgun (WGS) entry which is preliminary data.</text>
</comment>
<accession>A0A9W7DX03</accession>
<feature type="compositionally biased region" description="Basic and acidic residues" evidence="1">
    <location>
        <begin position="603"/>
        <end position="619"/>
    </location>
</feature>
<evidence type="ECO:0000313" key="3">
    <source>
        <dbReference type="EMBL" id="GMH57245.1"/>
    </source>
</evidence>
<feature type="region of interest" description="Disordered" evidence="1">
    <location>
        <begin position="574"/>
        <end position="694"/>
    </location>
</feature>
<feature type="compositionally biased region" description="Polar residues" evidence="1">
    <location>
        <begin position="673"/>
        <end position="682"/>
    </location>
</feature>
<keyword evidence="4" id="KW-1185">Reference proteome</keyword>
<dbReference type="Proteomes" id="UP001165082">
    <property type="component" value="Unassembled WGS sequence"/>
</dbReference>
<organism evidence="3 4">
    <name type="scientific">Triparma retinervis</name>
    <dbReference type="NCBI Taxonomy" id="2557542"/>
    <lineage>
        <taxon>Eukaryota</taxon>
        <taxon>Sar</taxon>
        <taxon>Stramenopiles</taxon>
        <taxon>Ochrophyta</taxon>
        <taxon>Bolidophyceae</taxon>
        <taxon>Parmales</taxon>
        <taxon>Triparmaceae</taxon>
        <taxon>Triparma</taxon>
    </lineage>
</organism>
<evidence type="ECO:0000256" key="2">
    <source>
        <dbReference type="SAM" id="SignalP"/>
    </source>
</evidence>
<feature type="chain" id="PRO_5040769309" evidence="2">
    <location>
        <begin position="21"/>
        <end position="694"/>
    </location>
</feature>
<feature type="region of interest" description="Disordered" evidence="1">
    <location>
        <begin position="373"/>
        <end position="449"/>
    </location>
</feature>
<feature type="region of interest" description="Disordered" evidence="1">
    <location>
        <begin position="136"/>
        <end position="160"/>
    </location>
</feature>
<feature type="compositionally biased region" description="Basic and acidic residues" evidence="1">
    <location>
        <begin position="437"/>
        <end position="449"/>
    </location>
</feature>
<dbReference type="OrthoDB" id="205637at2759"/>
<dbReference type="EMBL" id="BRXZ01003560">
    <property type="protein sequence ID" value="GMH57245.1"/>
    <property type="molecule type" value="Genomic_DNA"/>
</dbReference>
<name>A0A9W7DX03_9STRA</name>
<feature type="region of interest" description="Disordered" evidence="1">
    <location>
        <begin position="42"/>
        <end position="78"/>
    </location>
</feature>